<dbReference type="STRING" id="388467.A19Y_3810"/>
<dbReference type="HOGENOM" id="CLU_1727585_0_0_3"/>
<dbReference type="AlphaFoldDB" id="A0A073CJR6"/>
<keyword evidence="2" id="KW-1185">Reference proteome</keyword>
<organism evidence="1 2">
    <name type="scientific">Planktothrix agardhii (strain NIVA-CYA 126/8)</name>
    <dbReference type="NCBI Taxonomy" id="388467"/>
    <lineage>
        <taxon>Bacteria</taxon>
        <taxon>Bacillati</taxon>
        <taxon>Cyanobacteriota</taxon>
        <taxon>Cyanophyceae</taxon>
        <taxon>Oscillatoriophycideae</taxon>
        <taxon>Oscillatoriales</taxon>
        <taxon>Microcoleaceae</taxon>
        <taxon>Planktothrix</taxon>
    </lineage>
</organism>
<dbReference type="Proteomes" id="UP000027395">
    <property type="component" value="Chromosome"/>
</dbReference>
<evidence type="ECO:0000313" key="1">
    <source>
        <dbReference type="EMBL" id="KEI68544.1"/>
    </source>
</evidence>
<name>A0A073CJR6_PLAA1</name>
<accession>A0A073CJR6</accession>
<dbReference type="EMBL" id="CM002803">
    <property type="protein sequence ID" value="KEI68544.1"/>
    <property type="molecule type" value="Genomic_DNA"/>
</dbReference>
<sequence>MTSYCIGDKLCYTLVNILRGIVSSMLNLNSSFMLESTLTKLLNKTEKTWGYLQVYHRGELYYLTIPGYGDDILKFKGNDSTYSYQLYWYKRPNPSVFVEAKTEKTYRKETKTYDKAKSFQVCFKREANSIESSINRLFAELIKNKISEEYKGKDSPIITLIQD</sequence>
<dbReference type="PATRIC" id="fig|388467.6.peg.3755"/>
<protein>
    <submittedName>
        <fullName evidence="1">Uncharacterized protein</fullName>
    </submittedName>
</protein>
<reference evidence="1 2" key="1">
    <citation type="journal article" date="2014" name="Appl. Environ. Microbiol.">
        <title>Elucidation of insertion elements encoded on plasmids and in vitro construction of shuttle vectors from the toxic cyanobacterium Planktothrix.</title>
        <authorList>
            <person name="Christiansen G."/>
            <person name="Goesmann A."/>
            <person name="Kurmayer R."/>
        </authorList>
    </citation>
    <scope>NUCLEOTIDE SEQUENCE [LARGE SCALE GENOMIC DNA]</scope>
    <source>
        <strain evidence="1 2">NIVA-CYA 126/8</strain>
    </source>
</reference>
<gene>
    <name evidence="1" type="ORF">A19Y_3810</name>
</gene>
<evidence type="ECO:0000313" key="2">
    <source>
        <dbReference type="Proteomes" id="UP000027395"/>
    </source>
</evidence>
<dbReference type="eggNOG" id="ENOG5032UN2">
    <property type="taxonomic scope" value="Bacteria"/>
</dbReference>
<proteinExistence type="predicted"/>